<evidence type="ECO:0000256" key="1">
    <source>
        <dbReference type="ARBA" id="ARBA00004141"/>
    </source>
</evidence>
<dbReference type="PANTHER" id="PTHR37422:SF13">
    <property type="entry name" value="LIPOPOLYSACCHARIDE BIOSYNTHESIS PROTEIN PA4999-RELATED"/>
    <property type="match status" value="1"/>
</dbReference>
<evidence type="ECO:0000256" key="2">
    <source>
        <dbReference type="ARBA" id="ARBA00022692"/>
    </source>
</evidence>
<dbReference type="GO" id="GO:0016757">
    <property type="term" value="F:glycosyltransferase activity"/>
    <property type="evidence" value="ECO:0007669"/>
    <property type="project" value="UniProtKB-KW"/>
</dbReference>
<dbReference type="InterPro" id="IPR007016">
    <property type="entry name" value="O-antigen_ligase-rel_domated"/>
</dbReference>
<proteinExistence type="predicted"/>
<evidence type="ECO:0000259" key="6">
    <source>
        <dbReference type="Pfam" id="PF04932"/>
    </source>
</evidence>
<dbReference type="RefSeq" id="WP_173811541.1">
    <property type="nucleotide sequence ID" value="NZ_JABSNP010000020.1"/>
</dbReference>
<feature type="transmembrane region" description="Helical" evidence="5">
    <location>
        <begin position="347"/>
        <end position="367"/>
    </location>
</feature>
<feature type="transmembrane region" description="Helical" evidence="5">
    <location>
        <begin position="19"/>
        <end position="36"/>
    </location>
</feature>
<name>A0ABX2FUA0_9BACT</name>
<evidence type="ECO:0000313" key="7">
    <source>
        <dbReference type="EMBL" id="NRT20775.1"/>
    </source>
</evidence>
<dbReference type="Proteomes" id="UP000779507">
    <property type="component" value="Unassembled WGS sequence"/>
</dbReference>
<evidence type="ECO:0000256" key="5">
    <source>
        <dbReference type="SAM" id="Phobius"/>
    </source>
</evidence>
<feature type="domain" description="O-antigen ligase-related" evidence="6">
    <location>
        <begin position="225"/>
        <end position="363"/>
    </location>
</feature>
<evidence type="ECO:0000256" key="4">
    <source>
        <dbReference type="ARBA" id="ARBA00023136"/>
    </source>
</evidence>
<feature type="transmembrane region" description="Helical" evidence="5">
    <location>
        <begin position="223"/>
        <end position="239"/>
    </location>
</feature>
<comment type="subcellular location">
    <subcellularLocation>
        <location evidence="1">Membrane</location>
        <topology evidence="1">Multi-pass membrane protein</topology>
    </subcellularLocation>
</comment>
<dbReference type="EC" id="2.4.1.-" evidence="7"/>
<reference evidence="7 8" key="1">
    <citation type="submission" date="2020-05" db="EMBL/GenBank/DDBJ databases">
        <title>Genomic Encyclopedia of Type Strains, Phase IV (KMG-V): Genome sequencing to study the core and pangenomes of soil and plant-associated prokaryotes.</title>
        <authorList>
            <person name="Whitman W."/>
        </authorList>
    </citation>
    <scope>NUCLEOTIDE SEQUENCE [LARGE SCALE GENOMIC DNA]</scope>
    <source>
        <strain evidence="7 8">9A</strain>
    </source>
</reference>
<comment type="caution">
    <text evidence="7">The sequence shown here is derived from an EMBL/GenBank/DDBJ whole genome shotgun (WGS) entry which is preliminary data.</text>
</comment>
<dbReference type="InterPro" id="IPR051533">
    <property type="entry name" value="WaaL-like"/>
</dbReference>
<dbReference type="GO" id="GO:0016874">
    <property type="term" value="F:ligase activity"/>
    <property type="evidence" value="ECO:0007669"/>
    <property type="project" value="UniProtKB-KW"/>
</dbReference>
<protein>
    <submittedName>
        <fullName evidence="7">O-antigen ligase</fullName>
        <ecNumber evidence="7">2.4.1.-</ecNumber>
    </submittedName>
</protein>
<dbReference type="PANTHER" id="PTHR37422">
    <property type="entry name" value="TEICHURONIC ACID BIOSYNTHESIS PROTEIN TUAE"/>
    <property type="match status" value="1"/>
</dbReference>
<feature type="transmembrane region" description="Helical" evidence="5">
    <location>
        <begin position="73"/>
        <end position="91"/>
    </location>
</feature>
<keyword evidence="2 5" id="KW-0812">Transmembrane</keyword>
<keyword evidence="7" id="KW-0328">Glycosyltransferase</keyword>
<gene>
    <name evidence="7" type="ORF">HNP98_003619</name>
</gene>
<feature type="transmembrane region" description="Helical" evidence="5">
    <location>
        <begin position="129"/>
        <end position="152"/>
    </location>
</feature>
<accession>A0ABX2FUA0</accession>
<feature type="transmembrane region" description="Helical" evidence="5">
    <location>
        <begin position="103"/>
        <end position="122"/>
    </location>
</feature>
<feature type="transmembrane region" description="Helical" evidence="5">
    <location>
        <begin position="246"/>
        <end position="265"/>
    </location>
</feature>
<feature type="transmembrane region" description="Helical" evidence="5">
    <location>
        <begin position="172"/>
        <end position="192"/>
    </location>
</feature>
<keyword evidence="3 5" id="KW-1133">Transmembrane helix</keyword>
<feature type="transmembrane region" description="Helical" evidence="5">
    <location>
        <begin position="379"/>
        <end position="396"/>
    </location>
</feature>
<evidence type="ECO:0000256" key="3">
    <source>
        <dbReference type="ARBA" id="ARBA00022989"/>
    </source>
</evidence>
<sequence length="437" mass="47840">MPPTAVDSSMQRFFSEARVQRLGAFWSGLIIVGIFASGAVRVLPSIGVAGLFLTGVGYALAHRCVAQWARWPETLSFGLIYLLHVASGLWQARLADAALQQDLVLELPFVLLPVSFLLLPGWRPGHKRLLWLVLIGCCLAAAAGAAANYWHHHEEINRLYLQSQVMPTAPDHIRFSLLVSMAVLAGAVLLATGRLPKRLRHALLGAVLLLFLFQHLLAVRSGLVTMYAAIALGLGWLGWQLGRWKTVLVGGLAMAALAGACLLLFPTLQNKITNTRDDSARLETVGAANNYSVTARVYSYAAAWGVVRAHPVAGVGKVKLEDAMAWQYHARFPEIGPEHYLLPHNQFLYNLAAYGAVGLVVFLFGFYYPLWLGIRRRNIMLLLMYLIVSLSFTVEYTLETQIGVLTGLFFILLAAAPTAPPQPARPRPTEGFLARAG</sequence>
<feature type="transmembrane region" description="Helical" evidence="5">
    <location>
        <begin position="42"/>
        <end position="61"/>
    </location>
</feature>
<dbReference type="Pfam" id="PF04932">
    <property type="entry name" value="Wzy_C"/>
    <property type="match status" value="1"/>
</dbReference>
<evidence type="ECO:0000313" key="8">
    <source>
        <dbReference type="Proteomes" id="UP000779507"/>
    </source>
</evidence>
<feature type="transmembrane region" description="Helical" evidence="5">
    <location>
        <begin position="199"/>
        <end position="217"/>
    </location>
</feature>
<keyword evidence="8" id="KW-1185">Reference proteome</keyword>
<dbReference type="EMBL" id="JABSNP010000020">
    <property type="protein sequence ID" value="NRT20775.1"/>
    <property type="molecule type" value="Genomic_DNA"/>
</dbReference>
<organism evidence="7 8">
    <name type="scientific">Hymenobacter caeli</name>
    <dbReference type="NCBI Taxonomy" id="2735894"/>
    <lineage>
        <taxon>Bacteria</taxon>
        <taxon>Pseudomonadati</taxon>
        <taxon>Bacteroidota</taxon>
        <taxon>Cytophagia</taxon>
        <taxon>Cytophagales</taxon>
        <taxon>Hymenobacteraceae</taxon>
        <taxon>Hymenobacter</taxon>
    </lineage>
</organism>
<keyword evidence="7" id="KW-0436">Ligase</keyword>
<keyword evidence="7" id="KW-0808">Transferase</keyword>
<keyword evidence="4 5" id="KW-0472">Membrane</keyword>